<sequence>MAQVKHSYFFYDNNTLNKGYSKNSNNEYNHKIQYQNRTAFSESIPNKKKHQQVLNDTQNIIISLFKKINLIFLVLSLTIIFLTSFYLINIQSVNKLYIFILSSLVIMLIGYLINIYKMQKLTSLGLIYDQLYNSKKYDFHNN</sequence>
<dbReference type="EMBL" id="LAOA01000016">
    <property type="protein sequence ID" value="KJV76704.1"/>
    <property type="molecule type" value="Genomic_DNA"/>
</dbReference>
<proteinExistence type="predicted"/>
<feature type="transmembrane region" description="Helical" evidence="1">
    <location>
        <begin position="96"/>
        <end position="116"/>
    </location>
</feature>
<feature type="transmembrane region" description="Helical" evidence="1">
    <location>
        <begin position="70"/>
        <end position="90"/>
    </location>
</feature>
<keyword evidence="1" id="KW-0472">Membrane</keyword>
<dbReference type="PATRIC" id="fig|1359175.3.peg.846"/>
<protein>
    <submittedName>
        <fullName evidence="2">Uncharacterized protein</fullName>
    </submittedName>
</protein>
<dbReference type="AlphaFoldDB" id="A0A0F3PBU0"/>
<keyword evidence="1" id="KW-1133">Transmembrane helix</keyword>
<reference evidence="2 3" key="1">
    <citation type="submission" date="2015-01" db="EMBL/GenBank/DDBJ databases">
        <title>Genome Sequencing of Rickettsiales.</title>
        <authorList>
            <person name="Daugherty S.C."/>
            <person name="Su Q."/>
            <person name="Abolude K."/>
            <person name="Beier-Sexton M."/>
            <person name="Carlyon J.A."/>
            <person name="Carter R."/>
            <person name="Day N.P."/>
            <person name="Dumler S.J."/>
            <person name="Dyachenko V."/>
            <person name="Godinez A."/>
            <person name="Kurtti T.J."/>
            <person name="Lichay M."/>
            <person name="Mullins K.E."/>
            <person name="Ott S."/>
            <person name="Pappas-Brown V."/>
            <person name="Paris D.H."/>
            <person name="Patel P."/>
            <person name="Richards A.L."/>
            <person name="Sadzewicz L."/>
            <person name="Sears K."/>
            <person name="Seidman D."/>
            <person name="Sengamalay N."/>
            <person name="Stenos J."/>
            <person name="Tallon L.J."/>
            <person name="Vincent G."/>
            <person name="Fraser C.M."/>
            <person name="Munderloh U."/>
            <person name="Dunning-Hotopp J.C."/>
        </authorList>
    </citation>
    <scope>NUCLEOTIDE SEQUENCE [LARGE SCALE GENOMIC DNA]</scope>
    <source>
        <strain evidence="2 3">TA716</strain>
    </source>
</reference>
<name>A0A0F3PBU0_ORITS</name>
<organism evidence="2 3">
    <name type="scientific">Orientia tsutsugamushi str. TA716</name>
    <dbReference type="NCBI Taxonomy" id="1359175"/>
    <lineage>
        <taxon>Bacteria</taxon>
        <taxon>Pseudomonadati</taxon>
        <taxon>Pseudomonadota</taxon>
        <taxon>Alphaproteobacteria</taxon>
        <taxon>Rickettsiales</taxon>
        <taxon>Rickettsiaceae</taxon>
        <taxon>Rickettsieae</taxon>
        <taxon>Orientia</taxon>
    </lineage>
</organism>
<comment type="caution">
    <text evidence="2">The sequence shown here is derived from an EMBL/GenBank/DDBJ whole genome shotgun (WGS) entry which is preliminary data.</text>
</comment>
<keyword evidence="1" id="KW-0812">Transmembrane</keyword>
<accession>A0A0F3PBU0</accession>
<evidence type="ECO:0000256" key="1">
    <source>
        <dbReference type="SAM" id="Phobius"/>
    </source>
</evidence>
<evidence type="ECO:0000313" key="3">
    <source>
        <dbReference type="Proteomes" id="UP000033671"/>
    </source>
</evidence>
<gene>
    <name evidence="2" type="ORF">OTSTA716_0642</name>
</gene>
<dbReference type="Proteomes" id="UP000033671">
    <property type="component" value="Unassembled WGS sequence"/>
</dbReference>
<evidence type="ECO:0000313" key="2">
    <source>
        <dbReference type="EMBL" id="KJV76704.1"/>
    </source>
</evidence>